<evidence type="ECO:0000313" key="2">
    <source>
        <dbReference type="EMBL" id="GAA1720248.1"/>
    </source>
</evidence>
<dbReference type="EMBL" id="BAAANY010000045">
    <property type="protein sequence ID" value="GAA1720248.1"/>
    <property type="molecule type" value="Genomic_DNA"/>
</dbReference>
<protein>
    <submittedName>
        <fullName evidence="2">Uncharacterized protein</fullName>
    </submittedName>
</protein>
<reference evidence="2 3" key="1">
    <citation type="journal article" date="2019" name="Int. J. Syst. Evol. Microbiol.">
        <title>The Global Catalogue of Microorganisms (GCM) 10K type strain sequencing project: providing services to taxonomists for standard genome sequencing and annotation.</title>
        <authorList>
            <consortium name="The Broad Institute Genomics Platform"/>
            <consortium name="The Broad Institute Genome Sequencing Center for Infectious Disease"/>
            <person name="Wu L."/>
            <person name="Ma J."/>
        </authorList>
    </citation>
    <scope>NUCLEOTIDE SEQUENCE [LARGE SCALE GENOMIC DNA]</scope>
    <source>
        <strain evidence="2 3">JCM 14718</strain>
    </source>
</reference>
<evidence type="ECO:0000256" key="1">
    <source>
        <dbReference type="SAM" id="MobiDB-lite"/>
    </source>
</evidence>
<organism evidence="2 3">
    <name type="scientific">Fodinicola feengrottensis</name>
    <dbReference type="NCBI Taxonomy" id="435914"/>
    <lineage>
        <taxon>Bacteria</taxon>
        <taxon>Bacillati</taxon>
        <taxon>Actinomycetota</taxon>
        <taxon>Actinomycetes</taxon>
        <taxon>Mycobacteriales</taxon>
        <taxon>Fodinicola</taxon>
    </lineage>
</organism>
<proteinExistence type="predicted"/>
<dbReference type="Proteomes" id="UP001500618">
    <property type="component" value="Unassembled WGS sequence"/>
</dbReference>
<gene>
    <name evidence="2" type="ORF">GCM10009765_80570</name>
</gene>
<name>A0ABN2J930_9ACTN</name>
<keyword evidence="3" id="KW-1185">Reference proteome</keyword>
<dbReference type="RefSeq" id="WP_163568721.1">
    <property type="nucleotide sequence ID" value="NZ_BAAANY010000045.1"/>
</dbReference>
<accession>A0ABN2J930</accession>
<feature type="compositionally biased region" description="Basic and acidic residues" evidence="1">
    <location>
        <begin position="80"/>
        <end position="98"/>
    </location>
</feature>
<comment type="caution">
    <text evidence="2">The sequence shown here is derived from an EMBL/GenBank/DDBJ whole genome shotgun (WGS) entry which is preliminary data.</text>
</comment>
<feature type="region of interest" description="Disordered" evidence="1">
    <location>
        <begin position="74"/>
        <end position="98"/>
    </location>
</feature>
<sequence>MAVSGQRTPGGAIDGARTLLEIRRQAAQAMKDARDAVEREQKAGNKLGIAHNIGKVQAFSMILQIIELEITPPDAGVKGATDRDAKDLADRKGGWAPK</sequence>
<evidence type="ECO:0000313" key="3">
    <source>
        <dbReference type="Proteomes" id="UP001500618"/>
    </source>
</evidence>